<dbReference type="EMBL" id="JAKWBI020000306">
    <property type="protein sequence ID" value="KAJ2896902.1"/>
    <property type="molecule type" value="Genomic_DNA"/>
</dbReference>
<sequence length="302" mass="32847">MPIATRSSAAKPRPSSPHTNAELRTLDIEITTLVSQVNQQGTKARKKLQTMFATLIKRCNRRFKVSLAEDRQPVAFYIYGLFPGASRPFLTASLEATFCDHHAELSVNVKQRAQSIVSLSLNNPGLPIHHYISSIWDFYFLFGRNLAASIRSARSILQLLTTHPALDFDSFYSSLLSQARKRLRLPADEPLTVGSARALYLLHPKDITTVAQQFSPVSIAPLDQDGASPGTTTARNMAPGARKRKRMGQGDEGSAKDSEDAPAATAAPVASSSKPAEQSHQESPPRTIASPSRVRQTVASGS</sequence>
<evidence type="ECO:0000313" key="2">
    <source>
        <dbReference type="EMBL" id="KAJ2896902.1"/>
    </source>
</evidence>
<evidence type="ECO:0000256" key="1">
    <source>
        <dbReference type="SAM" id="MobiDB-lite"/>
    </source>
</evidence>
<keyword evidence="3" id="KW-1185">Reference proteome</keyword>
<dbReference type="AlphaFoldDB" id="A0AAD5WQK2"/>
<protein>
    <submittedName>
        <fullName evidence="2">Uncharacterized protein</fullName>
    </submittedName>
</protein>
<feature type="compositionally biased region" description="Low complexity" evidence="1">
    <location>
        <begin position="261"/>
        <end position="276"/>
    </location>
</feature>
<organism evidence="2 3">
    <name type="scientific">Zalerion maritima</name>
    <dbReference type="NCBI Taxonomy" id="339359"/>
    <lineage>
        <taxon>Eukaryota</taxon>
        <taxon>Fungi</taxon>
        <taxon>Dikarya</taxon>
        <taxon>Ascomycota</taxon>
        <taxon>Pezizomycotina</taxon>
        <taxon>Sordariomycetes</taxon>
        <taxon>Lulworthiomycetidae</taxon>
        <taxon>Lulworthiales</taxon>
        <taxon>Lulworthiaceae</taxon>
        <taxon>Zalerion</taxon>
    </lineage>
</organism>
<name>A0AAD5WQK2_9PEZI</name>
<feature type="region of interest" description="Disordered" evidence="1">
    <location>
        <begin position="220"/>
        <end position="302"/>
    </location>
</feature>
<gene>
    <name evidence="2" type="ORF">MKZ38_005107</name>
</gene>
<proteinExistence type="predicted"/>
<dbReference type="Proteomes" id="UP001201980">
    <property type="component" value="Unassembled WGS sequence"/>
</dbReference>
<reference evidence="2" key="1">
    <citation type="submission" date="2022-07" db="EMBL/GenBank/DDBJ databases">
        <title>Draft genome sequence of Zalerion maritima ATCC 34329, a (micro)plastics degrading marine fungus.</title>
        <authorList>
            <person name="Paco A."/>
            <person name="Goncalves M.F.M."/>
            <person name="Rocha-Santos T.A.P."/>
            <person name="Alves A."/>
        </authorList>
    </citation>
    <scope>NUCLEOTIDE SEQUENCE</scope>
    <source>
        <strain evidence="2">ATCC 34329</strain>
    </source>
</reference>
<comment type="caution">
    <text evidence="2">The sequence shown here is derived from an EMBL/GenBank/DDBJ whole genome shotgun (WGS) entry which is preliminary data.</text>
</comment>
<evidence type="ECO:0000313" key="3">
    <source>
        <dbReference type="Proteomes" id="UP001201980"/>
    </source>
</evidence>
<feature type="compositionally biased region" description="Polar residues" evidence="1">
    <location>
        <begin position="281"/>
        <end position="302"/>
    </location>
</feature>
<accession>A0AAD5WQK2</accession>